<protein>
    <recommendedName>
        <fullName evidence="6">ABC transporter substrate-binding protein PnrA-like domain-containing protein</fullName>
    </recommendedName>
</protein>
<reference evidence="7" key="1">
    <citation type="submission" date="2019-08" db="EMBL/GenBank/DDBJ databases">
        <authorList>
            <person name="Kucharzyk K."/>
            <person name="Murdoch R.W."/>
            <person name="Higgins S."/>
            <person name="Loffler F."/>
        </authorList>
    </citation>
    <scope>NUCLEOTIDE SEQUENCE</scope>
</reference>
<feature type="domain" description="ABC transporter substrate-binding protein PnrA-like" evidence="6">
    <location>
        <begin position="2"/>
        <end position="254"/>
    </location>
</feature>
<dbReference type="Pfam" id="PF02608">
    <property type="entry name" value="Bmp"/>
    <property type="match status" value="1"/>
</dbReference>
<dbReference type="PANTHER" id="PTHR34296:SF2">
    <property type="entry name" value="ABC TRANSPORTER GUANOSINE-BINDING PROTEIN NUPN"/>
    <property type="match status" value="1"/>
</dbReference>
<keyword evidence="5" id="KW-0449">Lipoprotein</keyword>
<dbReference type="PANTHER" id="PTHR34296">
    <property type="entry name" value="TRANSCRIPTIONAL ACTIVATOR PROTEIN MED"/>
    <property type="match status" value="1"/>
</dbReference>
<evidence type="ECO:0000256" key="2">
    <source>
        <dbReference type="ARBA" id="ARBA00022475"/>
    </source>
</evidence>
<evidence type="ECO:0000256" key="3">
    <source>
        <dbReference type="ARBA" id="ARBA00022729"/>
    </source>
</evidence>
<sequence>MAEAGYNLIIPTFPYMSEATVTVAKEYPDTMFCAIYQFINVGDASYANIWDTEYHGEGAFYVAGWMAGKATQSNVIGFQVGGEEPSPNAEGNAFMRGALAANPDVTVEFACINSYEDTATTYEYTMAMIDKGADIIQGDSGGSNAGMVDAAKEKGGVLVGNEITDFYDTYKEFNGIIGIGFGANAIQAIEAYIAGTYPGGQHGIMDLANGGYFMDWASYERFAASDSVFAAAYKANLDEAKSMTEKIISGEMTVEFDTEFPNFDRVKNG</sequence>
<dbReference type="InterPro" id="IPR050957">
    <property type="entry name" value="BMP_lipoprotein"/>
</dbReference>
<dbReference type="InterPro" id="IPR003760">
    <property type="entry name" value="PnrA-like"/>
</dbReference>
<evidence type="ECO:0000256" key="5">
    <source>
        <dbReference type="ARBA" id="ARBA00023288"/>
    </source>
</evidence>
<name>A0A645AUR0_9ZZZZ</name>
<keyword evidence="2" id="KW-1003">Cell membrane</keyword>
<proteinExistence type="predicted"/>
<keyword evidence="4" id="KW-0472">Membrane</keyword>
<evidence type="ECO:0000313" key="7">
    <source>
        <dbReference type="EMBL" id="MPM56982.1"/>
    </source>
</evidence>
<keyword evidence="3" id="KW-0732">Signal</keyword>
<dbReference type="AlphaFoldDB" id="A0A645AUR0"/>
<accession>A0A645AUR0</accession>
<comment type="caution">
    <text evidence="7">The sequence shown here is derived from an EMBL/GenBank/DDBJ whole genome shotgun (WGS) entry which is preliminary data.</text>
</comment>
<dbReference type="EMBL" id="VSSQ01016031">
    <property type="protein sequence ID" value="MPM56982.1"/>
    <property type="molecule type" value="Genomic_DNA"/>
</dbReference>
<dbReference type="GO" id="GO:0005886">
    <property type="term" value="C:plasma membrane"/>
    <property type="evidence" value="ECO:0007669"/>
    <property type="project" value="UniProtKB-SubCell"/>
</dbReference>
<organism evidence="7">
    <name type="scientific">bioreactor metagenome</name>
    <dbReference type="NCBI Taxonomy" id="1076179"/>
    <lineage>
        <taxon>unclassified sequences</taxon>
        <taxon>metagenomes</taxon>
        <taxon>ecological metagenomes</taxon>
    </lineage>
</organism>
<evidence type="ECO:0000259" key="6">
    <source>
        <dbReference type="Pfam" id="PF02608"/>
    </source>
</evidence>
<evidence type="ECO:0000256" key="1">
    <source>
        <dbReference type="ARBA" id="ARBA00004236"/>
    </source>
</evidence>
<gene>
    <name evidence="7" type="ORF">SDC9_103799</name>
</gene>
<dbReference type="Gene3D" id="3.40.50.2300">
    <property type="match status" value="2"/>
</dbReference>
<comment type="subcellular location">
    <subcellularLocation>
        <location evidence="1">Cell membrane</location>
    </subcellularLocation>
</comment>
<evidence type="ECO:0000256" key="4">
    <source>
        <dbReference type="ARBA" id="ARBA00023136"/>
    </source>
</evidence>